<dbReference type="Pfam" id="PF00561">
    <property type="entry name" value="Abhydrolase_1"/>
    <property type="match status" value="1"/>
</dbReference>
<dbReference type="AlphaFoldDB" id="A0A920CNM8"/>
<dbReference type="Gene3D" id="3.40.50.1820">
    <property type="entry name" value="alpha/beta hydrolase"/>
    <property type="match status" value="1"/>
</dbReference>
<dbReference type="Proteomes" id="UP000682811">
    <property type="component" value="Unassembled WGS sequence"/>
</dbReference>
<keyword evidence="3" id="KW-1185">Reference proteome</keyword>
<proteinExistence type="predicted"/>
<comment type="caution">
    <text evidence="2">The sequence shown here is derived from an EMBL/GenBank/DDBJ whole genome shotgun (WGS) entry which is preliminary data.</text>
</comment>
<accession>A0A920CNM8</accession>
<dbReference type="EMBL" id="BORT01000001">
    <property type="protein sequence ID" value="GIO45535.1"/>
    <property type="molecule type" value="Genomic_DNA"/>
</dbReference>
<dbReference type="InterPro" id="IPR029058">
    <property type="entry name" value="AB_hydrolase_fold"/>
</dbReference>
<evidence type="ECO:0000313" key="3">
    <source>
        <dbReference type="Proteomes" id="UP000682811"/>
    </source>
</evidence>
<reference evidence="2 3" key="1">
    <citation type="submission" date="2021-03" db="EMBL/GenBank/DDBJ databases">
        <title>Antimicrobial resistance genes in bacteria isolated from Japanese honey, and their potential for conferring macrolide and lincosamide resistance in the American foulbrood pathogen Paenibacillus larvae.</title>
        <authorList>
            <person name="Okamoto M."/>
            <person name="Kumagai M."/>
            <person name="Kanamori H."/>
            <person name="Takamatsu D."/>
        </authorList>
    </citation>
    <scope>NUCLEOTIDE SEQUENCE [LARGE SCALE GENOMIC DNA]</scope>
    <source>
        <strain evidence="2 3">J34TS1</strain>
    </source>
</reference>
<organism evidence="2 3">
    <name type="scientific">Paenibacillus azoreducens</name>
    <dbReference type="NCBI Taxonomy" id="116718"/>
    <lineage>
        <taxon>Bacteria</taxon>
        <taxon>Bacillati</taxon>
        <taxon>Bacillota</taxon>
        <taxon>Bacilli</taxon>
        <taxon>Bacillales</taxon>
        <taxon>Paenibacillaceae</taxon>
        <taxon>Paenibacillus</taxon>
    </lineage>
</organism>
<sequence>MKCELDSVTVHYEVFGSGQPILMLHGFSCDHRLMTGCMEPIFTHRPHWKRVYMDLPGMGRTNGIDDILSSNEMLEIVDAFVEKVFQQEPFLLAGESYGGYLSRGLLKKRFKQVQGLLLICPTAGQARHDAPEFTIIAQDKNFIERLQNRDKEKFTSMHVVQDHYNWNRFEREILSGIRAADTTFLDRISLRYDLSPELEVLDTPYDRPVLIMAGRQDHVVGYRNQWNFACEYPRASFVMLDRAGHNLQIEQSRIFSVSVEEWLDRVTESQG</sequence>
<dbReference type="SUPFAM" id="SSF53474">
    <property type="entry name" value="alpha/beta-Hydrolases"/>
    <property type="match status" value="1"/>
</dbReference>
<dbReference type="GO" id="GO:0004185">
    <property type="term" value="F:serine-type carboxypeptidase activity"/>
    <property type="evidence" value="ECO:0007669"/>
    <property type="project" value="InterPro"/>
</dbReference>
<dbReference type="PANTHER" id="PTHR43798:SF6">
    <property type="entry name" value="HYDROLASE, PUTATIVE (AFU_ORTHOLOGUE AFUA_4G13070)-RELATED"/>
    <property type="match status" value="1"/>
</dbReference>
<dbReference type="InterPro" id="IPR050266">
    <property type="entry name" value="AB_hydrolase_sf"/>
</dbReference>
<dbReference type="InterPro" id="IPR018202">
    <property type="entry name" value="Ser_caboxypep_ser_AS"/>
</dbReference>
<gene>
    <name evidence="2" type="ORF">J34TS1_03000</name>
</gene>
<feature type="domain" description="AB hydrolase-1" evidence="1">
    <location>
        <begin position="20"/>
        <end position="250"/>
    </location>
</feature>
<evidence type="ECO:0000259" key="1">
    <source>
        <dbReference type="Pfam" id="PF00561"/>
    </source>
</evidence>
<dbReference type="RefSeq" id="WP_212976697.1">
    <property type="nucleotide sequence ID" value="NZ_AP025343.1"/>
</dbReference>
<dbReference type="InterPro" id="IPR000073">
    <property type="entry name" value="AB_hydrolase_1"/>
</dbReference>
<name>A0A920CNM8_9BACL</name>
<protein>
    <submittedName>
        <fullName evidence="2">2-hydroxy-6-oxo-6-phenylhexa-2,4-dienoate hydrolase</fullName>
    </submittedName>
</protein>
<keyword evidence="2" id="KW-0378">Hydrolase</keyword>
<dbReference type="PANTHER" id="PTHR43798">
    <property type="entry name" value="MONOACYLGLYCEROL LIPASE"/>
    <property type="match status" value="1"/>
</dbReference>
<evidence type="ECO:0000313" key="2">
    <source>
        <dbReference type="EMBL" id="GIO45535.1"/>
    </source>
</evidence>
<dbReference type="PROSITE" id="PS00131">
    <property type="entry name" value="CARBOXYPEPT_SER_SER"/>
    <property type="match status" value="1"/>
</dbReference>